<dbReference type="PRINTS" id="PR01262">
    <property type="entry name" value="INNEXIN"/>
</dbReference>
<keyword evidence="2 9" id="KW-0813">Transport</keyword>
<evidence type="ECO:0000256" key="9">
    <source>
        <dbReference type="RuleBase" id="RU010713"/>
    </source>
</evidence>
<evidence type="ECO:0000313" key="12">
    <source>
        <dbReference type="Proteomes" id="UP000215902"/>
    </source>
</evidence>
<evidence type="ECO:0000256" key="3">
    <source>
        <dbReference type="ARBA" id="ARBA00022475"/>
    </source>
</evidence>
<evidence type="ECO:0000256" key="2">
    <source>
        <dbReference type="ARBA" id="ARBA00022448"/>
    </source>
</evidence>
<dbReference type="PANTHER" id="PTHR11893">
    <property type="entry name" value="INNEXIN"/>
    <property type="match status" value="1"/>
</dbReference>
<dbReference type="AlphaFoldDB" id="A0A267FWB2"/>
<dbReference type="OrthoDB" id="5867527at2759"/>
<feature type="compositionally biased region" description="Acidic residues" evidence="10">
    <location>
        <begin position="435"/>
        <end position="454"/>
    </location>
</feature>
<evidence type="ECO:0000256" key="10">
    <source>
        <dbReference type="SAM" id="MobiDB-lite"/>
    </source>
</evidence>
<comment type="caution">
    <text evidence="11">The sequence shown here is derived from an EMBL/GenBank/DDBJ whole genome shotgun (WGS) entry which is preliminary data.</text>
</comment>
<dbReference type="GO" id="GO:0005921">
    <property type="term" value="C:gap junction"/>
    <property type="evidence" value="ECO:0007669"/>
    <property type="project" value="UniProtKB-UniRule"/>
</dbReference>
<feature type="transmembrane region" description="Helical" evidence="9">
    <location>
        <begin position="107"/>
        <end position="127"/>
    </location>
</feature>
<accession>A0A267FWB2</accession>
<name>A0A267FWB2_9PLAT</name>
<keyword evidence="6 9" id="KW-0406">Ion transport</keyword>
<dbReference type="GO" id="GO:0005886">
    <property type="term" value="C:plasma membrane"/>
    <property type="evidence" value="ECO:0007669"/>
    <property type="project" value="UniProtKB-SubCell"/>
</dbReference>
<comment type="subcellular location">
    <subcellularLocation>
        <location evidence="1 9">Cell membrane</location>
        <topology evidence="1 9">Multi-pass membrane protein</topology>
    </subcellularLocation>
</comment>
<keyword evidence="8 9" id="KW-0407">Ion channel</keyword>
<comment type="caution">
    <text evidence="9">Lacks conserved residue(s) required for the propagation of feature annotation.</text>
</comment>
<keyword evidence="7 9" id="KW-0472">Membrane</keyword>
<evidence type="ECO:0000256" key="4">
    <source>
        <dbReference type="ARBA" id="ARBA00022692"/>
    </source>
</evidence>
<feature type="transmembrane region" description="Helical" evidence="9">
    <location>
        <begin position="302"/>
        <end position="321"/>
    </location>
</feature>
<evidence type="ECO:0000256" key="5">
    <source>
        <dbReference type="ARBA" id="ARBA00022989"/>
    </source>
</evidence>
<dbReference type="PROSITE" id="PS51013">
    <property type="entry name" value="PANNEXIN"/>
    <property type="match status" value="1"/>
</dbReference>
<dbReference type="PANTHER" id="PTHR11893:SF36">
    <property type="entry name" value="INNEXIN-5"/>
    <property type="match status" value="1"/>
</dbReference>
<evidence type="ECO:0000256" key="7">
    <source>
        <dbReference type="ARBA" id="ARBA00023136"/>
    </source>
</evidence>
<protein>
    <recommendedName>
        <fullName evidence="9">Innexin</fullName>
    </recommendedName>
</protein>
<evidence type="ECO:0000256" key="6">
    <source>
        <dbReference type="ARBA" id="ARBA00023065"/>
    </source>
</evidence>
<dbReference type="InterPro" id="IPR000990">
    <property type="entry name" value="Innexin"/>
</dbReference>
<dbReference type="GO" id="GO:0034220">
    <property type="term" value="P:monoatomic ion transmembrane transport"/>
    <property type="evidence" value="ECO:0007669"/>
    <property type="project" value="UniProtKB-KW"/>
</dbReference>
<keyword evidence="12" id="KW-1185">Reference proteome</keyword>
<evidence type="ECO:0000256" key="1">
    <source>
        <dbReference type="ARBA" id="ARBA00004651"/>
    </source>
</evidence>
<sequence length="454" mass="51892">MAAAEIFAKFTKLPGVSYAGVEDLSDRLHFQVTVVLLLVCCTTITVKSYILSPVACFMPNEVGSHTGQEQFVNNFCWTEGTFAVPLSDFHIDNTMRDPLSKYEPHRIIYYQWVPFVLGLQAICFYLPRVLWELLSRYNAGTDIQHLVQTANDAVQADGEKHEKLVQHITRRLCQLLSQGRKRPAGGTLSNWRKFRLMLETCFIFPSARLGNWLIVTYLLIKLLCLTNGILQLWIMHAFLGFNTTYFAFGYQLLHDLSSGRGWQNTMLFPRVSACAIPIKSASKVNYVASQCTLPINMLNEKIYLFFWFWTVFITVVTLSSLPRWFTRVATIGWRVRFVKNYLRLLERHRDMDKRDLHRFVRDFLRLDGTFLLKMIALNSGDVICTEIVGSLVDAYLCQRNASGAQLTDMLPSAPAEPHTLLRRYQADEKPAFIDEPADNDSNPGDDGDEDGTDI</sequence>
<organism evidence="11 12">
    <name type="scientific">Macrostomum lignano</name>
    <dbReference type="NCBI Taxonomy" id="282301"/>
    <lineage>
        <taxon>Eukaryota</taxon>
        <taxon>Metazoa</taxon>
        <taxon>Spiralia</taxon>
        <taxon>Lophotrochozoa</taxon>
        <taxon>Platyhelminthes</taxon>
        <taxon>Rhabditophora</taxon>
        <taxon>Macrostomorpha</taxon>
        <taxon>Macrostomida</taxon>
        <taxon>Macrostomidae</taxon>
        <taxon>Macrostomum</taxon>
    </lineage>
</organism>
<feature type="transmembrane region" description="Helical" evidence="9">
    <location>
        <begin position="28"/>
        <end position="50"/>
    </location>
</feature>
<keyword evidence="4 9" id="KW-0812">Transmembrane</keyword>
<comment type="similarity">
    <text evidence="9">Belongs to the pannexin family.</text>
</comment>
<keyword evidence="5 9" id="KW-1133">Transmembrane helix</keyword>
<feature type="region of interest" description="Disordered" evidence="10">
    <location>
        <begin position="430"/>
        <end position="454"/>
    </location>
</feature>
<evidence type="ECO:0000256" key="8">
    <source>
        <dbReference type="ARBA" id="ARBA00023303"/>
    </source>
</evidence>
<dbReference type="EMBL" id="NIVC01000712">
    <property type="protein sequence ID" value="PAA78026.1"/>
    <property type="molecule type" value="Genomic_DNA"/>
</dbReference>
<dbReference type="Proteomes" id="UP000215902">
    <property type="component" value="Unassembled WGS sequence"/>
</dbReference>
<evidence type="ECO:0000313" key="11">
    <source>
        <dbReference type="EMBL" id="PAA78026.1"/>
    </source>
</evidence>
<keyword evidence="3" id="KW-1003">Cell membrane</keyword>
<dbReference type="STRING" id="282301.A0A267FWB2"/>
<dbReference type="GO" id="GO:0005243">
    <property type="term" value="F:gap junction channel activity"/>
    <property type="evidence" value="ECO:0007669"/>
    <property type="project" value="TreeGrafter"/>
</dbReference>
<reference evidence="11 12" key="1">
    <citation type="submission" date="2017-06" db="EMBL/GenBank/DDBJ databases">
        <title>A platform for efficient transgenesis in Macrostomum lignano, a flatworm model organism for stem cell research.</title>
        <authorList>
            <person name="Berezikov E."/>
        </authorList>
    </citation>
    <scope>NUCLEOTIDE SEQUENCE [LARGE SCALE GENOMIC DNA]</scope>
    <source>
        <strain evidence="11">DV1</strain>
        <tissue evidence="11">Whole organism</tissue>
    </source>
</reference>
<proteinExistence type="inferred from homology"/>
<gene>
    <name evidence="9" type="primary">inx</name>
    <name evidence="11" type="ORF">BOX15_Mlig018106g3</name>
</gene>
<dbReference type="Pfam" id="PF00876">
    <property type="entry name" value="Innexin"/>
    <property type="match status" value="1"/>
</dbReference>
<comment type="function">
    <text evidence="9">Structural component of the gap junctions.</text>
</comment>